<keyword evidence="2" id="KW-1185">Reference proteome</keyword>
<dbReference type="RefSeq" id="WP_305910511.1">
    <property type="nucleotide sequence ID" value="NZ_CP157744.1"/>
</dbReference>
<organism evidence="1 2">
    <name type="scientific">Methylomarinum roseum</name>
    <dbReference type="NCBI Taxonomy" id="3067653"/>
    <lineage>
        <taxon>Bacteria</taxon>
        <taxon>Pseudomonadati</taxon>
        <taxon>Pseudomonadota</taxon>
        <taxon>Gammaproteobacteria</taxon>
        <taxon>Methylococcales</taxon>
        <taxon>Methylococcaceae</taxon>
        <taxon>Methylomarinum</taxon>
    </lineage>
</organism>
<dbReference type="EMBL" id="CP157744">
    <property type="protein sequence ID" value="XBS22672.1"/>
    <property type="molecule type" value="Genomic_DNA"/>
</dbReference>
<gene>
    <name evidence="1" type="ORF">Q9L42_020375</name>
</gene>
<dbReference type="Proteomes" id="UP001225378">
    <property type="component" value="Plasmid unnamed2"/>
</dbReference>
<dbReference type="AlphaFoldDB" id="A0AAU7P098"/>
<accession>A0AAU7P098</accession>
<keyword evidence="1" id="KW-0614">Plasmid</keyword>
<name>A0AAU7P098_9GAMM</name>
<evidence type="ECO:0000313" key="1">
    <source>
        <dbReference type="EMBL" id="XBS22672.1"/>
    </source>
</evidence>
<dbReference type="KEGG" id="mech:Q9L42_020375"/>
<sequence>MTKLPHQLQIDASSNNRLNAMLAILGWSDGTIHQVANAIGVEPDQLLHGKPTSFQTDSAYSLGWLSVRTCSREHAMLNCFPKQKGNLEYWLGAIAGTLHPTKQNETVMSEKAGDPIAPYDPPSRYLSFNPKLLSIERTNQSKVSLSYAGLEIGVFDDEATLSDDKADSDWQEFAKKLFERGDSKHQIKPVASTIKAVFGTREPLYYEIPEVLDAFKDSLVARNYLERVINRAAPDTFHWTDYVNAWNLKHKYQYQPLDLLNLEDALEDILSDDSLCLYECEIGIFSHEDTNTPFETIMVAIAADSPEMAGAHAEHYAEENIPVVTGEMFSAITSPSELPTEDFLSGFEMDSRLSA</sequence>
<evidence type="ECO:0000313" key="2">
    <source>
        <dbReference type="Proteomes" id="UP001225378"/>
    </source>
</evidence>
<geneLocation type="plasmid" evidence="1 2">
    <name>unnamed2</name>
</geneLocation>
<protein>
    <submittedName>
        <fullName evidence="1">Uncharacterized protein</fullName>
    </submittedName>
</protein>
<proteinExistence type="predicted"/>
<reference evidence="1 2" key="1">
    <citation type="journal article" date="2024" name="Microbiology">
        <title>Methylomarinum rosea sp. nov., a novel halophilic methanotrophic bacterium from the hypersaline Lake Elton.</title>
        <authorList>
            <person name="Suleimanov R.Z."/>
            <person name="Oshkin I.Y."/>
            <person name="Danilova O.V."/>
            <person name="Suzina N.E."/>
            <person name="Dedysh S.N."/>
        </authorList>
    </citation>
    <scope>NUCLEOTIDE SEQUENCE [LARGE SCALE GENOMIC DNA]</scope>
    <source>
        <strain evidence="1 2">Ch1-1</strain>
        <plasmid evidence="2">unnamed2</plasmid>
    </source>
</reference>